<organism evidence="15">
    <name type="scientific">Saccharomyces paradoxus</name>
    <name type="common">Yeast</name>
    <name type="synonym">Saccharomyces douglasii</name>
    <dbReference type="NCBI Taxonomy" id="27291"/>
    <lineage>
        <taxon>Eukaryota</taxon>
        <taxon>Fungi</taxon>
        <taxon>Dikarya</taxon>
        <taxon>Ascomycota</taxon>
        <taxon>Saccharomycotina</taxon>
        <taxon>Saccharomycetes</taxon>
        <taxon>Saccharomycetales</taxon>
        <taxon>Saccharomycetaceae</taxon>
        <taxon>Saccharomyces</taxon>
    </lineage>
</organism>
<name>A0A8B8UXK4_SACPA</name>
<evidence type="ECO:0000256" key="11">
    <source>
        <dbReference type="ARBA" id="ARBA00034808"/>
    </source>
</evidence>
<dbReference type="RefSeq" id="XP_033768492.1">
    <property type="nucleotide sequence ID" value="XM_033912601.1"/>
</dbReference>
<dbReference type="InterPro" id="IPR001650">
    <property type="entry name" value="Helicase_C-like"/>
</dbReference>
<dbReference type="InterPro" id="IPR002464">
    <property type="entry name" value="DNA/RNA_helicase_DEAH_CS"/>
</dbReference>
<dbReference type="GO" id="GO:0031573">
    <property type="term" value="P:mitotic intra-S DNA damage checkpoint signaling"/>
    <property type="evidence" value="ECO:0007669"/>
    <property type="project" value="UniProtKB-ARBA"/>
</dbReference>
<keyword evidence="9" id="KW-0539">Nucleus</keyword>
<dbReference type="GO" id="GO:0006260">
    <property type="term" value="P:DNA replication"/>
    <property type="evidence" value="ECO:0007669"/>
    <property type="project" value="InterPro"/>
</dbReference>
<dbReference type="FunFam" id="1.10.10.10:FF:000668">
    <property type="entry name" value="ATP-dependent DNA helicase"/>
    <property type="match status" value="1"/>
</dbReference>
<reference evidence="15" key="4">
    <citation type="submission" date="2025-08" db="UniProtKB">
        <authorList>
            <consortium name="RefSeq"/>
        </authorList>
    </citation>
    <scope>IDENTIFICATION</scope>
    <source>
        <strain evidence="15">CBS432</strain>
    </source>
</reference>
<reference evidence="15" key="3">
    <citation type="submission" date="2025-07" db="EMBL/GenBank/DDBJ databases">
        <authorList>
            <consortium name="NCBI Genome Project"/>
        </authorList>
    </citation>
    <scope>NUCLEOTIDE SEQUENCE</scope>
    <source>
        <strain evidence="15">CBS432</strain>
    </source>
</reference>
<feature type="domain" description="Helicase C-terminal" evidence="14">
    <location>
        <begin position="886"/>
        <end position="1035"/>
    </location>
</feature>
<dbReference type="GO" id="GO:0005634">
    <property type="term" value="C:nucleus"/>
    <property type="evidence" value="ECO:0007669"/>
    <property type="project" value="UniProtKB-SubCell"/>
</dbReference>
<evidence type="ECO:0000313" key="15">
    <source>
        <dbReference type="RefSeq" id="XP_033768492.1"/>
    </source>
</evidence>
<dbReference type="Pfam" id="PF09382">
    <property type="entry name" value="RQC"/>
    <property type="match status" value="1"/>
</dbReference>
<protein>
    <recommendedName>
        <fullName evidence="11">DNA 3'-5' helicase</fullName>
        <ecNumber evidence="11">5.6.2.4</ecNumber>
    </recommendedName>
</protein>
<feature type="compositionally biased region" description="Acidic residues" evidence="12">
    <location>
        <begin position="403"/>
        <end position="415"/>
    </location>
</feature>
<dbReference type="SMART" id="SM00487">
    <property type="entry name" value="DEXDc"/>
    <property type="match status" value="1"/>
</dbReference>
<evidence type="ECO:0000256" key="10">
    <source>
        <dbReference type="ARBA" id="ARBA00034617"/>
    </source>
</evidence>
<dbReference type="GO" id="GO:0009378">
    <property type="term" value="F:four-way junction helicase activity"/>
    <property type="evidence" value="ECO:0007669"/>
    <property type="project" value="TreeGrafter"/>
</dbReference>
<dbReference type="CDD" id="cd17920">
    <property type="entry name" value="DEXHc_RecQ"/>
    <property type="match status" value="1"/>
</dbReference>
<dbReference type="GeneID" id="54632882"/>
<comment type="subcellular location">
    <subcellularLocation>
        <location evidence="1">Nucleus</location>
    </subcellularLocation>
</comment>
<dbReference type="InterPro" id="IPR002121">
    <property type="entry name" value="HRDC_dom"/>
</dbReference>
<dbReference type="PROSITE" id="PS51194">
    <property type="entry name" value="HELICASE_CTER"/>
    <property type="match status" value="1"/>
</dbReference>
<feature type="region of interest" description="Disordered" evidence="12">
    <location>
        <begin position="331"/>
        <end position="433"/>
    </location>
</feature>
<dbReference type="FunFam" id="3.40.50.300:FF:000340">
    <property type="entry name" value="Bloom syndrome, RecQ helicase"/>
    <property type="match status" value="1"/>
</dbReference>
<dbReference type="EC" id="5.6.2.4" evidence="11"/>
<evidence type="ECO:0000256" key="7">
    <source>
        <dbReference type="ARBA" id="ARBA00023125"/>
    </source>
</evidence>
<dbReference type="GO" id="GO:0006312">
    <property type="term" value="P:mitotic recombination"/>
    <property type="evidence" value="ECO:0007669"/>
    <property type="project" value="UniProtKB-ARBA"/>
</dbReference>
<dbReference type="CDD" id="cd18794">
    <property type="entry name" value="SF2_C_RecQ"/>
    <property type="match status" value="1"/>
</dbReference>
<dbReference type="InterPro" id="IPR010997">
    <property type="entry name" value="HRDC-like_sf"/>
</dbReference>
<feature type="compositionally biased region" description="Polar residues" evidence="12">
    <location>
        <begin position="1405"/>
        <end position="1418"/>
    </location>
</feature>
<dbReference type="GO" id="GO:0000724">
    <property type="term" value="P:double-strand break repair via homologous recombination"/>
    <property type="evidence" value="ECO:0007669"/>
    <property type="project" value="TreeGrafter"/>
</dbReference>
<comment type="catalytic activity">
    <reaction evidence="10">
        <text>Couples ATP hydrolysis with the unwinding of duplex DNA by translocating in the 3'-5' direction.</text>
        <dbReference type="EC" id="5.6.2.4"/>
    </reaction>
</comment>
<feature type="region of interest" description="Disordered" evidence="12">
    <location>
        <begin position="241"/>
        <end position="287"/>
    </location>
</feature>
<feature type="compositionally biased region" description="Low complexity" evidence="12">
    <location>
        <begin position="276"/>
        <end position="287"/>
    </location>
</feature>
<sequence length="1447" mass="163629">MVTKPSHNLRREHKWLKETATLQEDRDFVFQAIQKHITNKRPKTNSPPTTPSRDEYGAGATNLLTSVPASASTNTATKQHEVLQTLSNDTEWLSYPATSNQYTDVPMVDIPASTSVVSNPRTPSGSKAHNFNTYPSHMGSSLVENDSSRNLDCRNNIKDLTDNSGTNKQFENNMKVEVIRLQSSLIAALKEQSKLLMQKCSIIESTSLSEDAKRLQLSRDIRPQLSNMSIRIDSLEKEIVKSKKDGTSKGHIKGRSQIPSQDDNIISSILPSPLENNTSSRNSNLTNTAATTVTKALVITATKQTISNNTNKNSNNNSNDDDLIQVLDDEDDVDYDPPITLKEGAPQSPAFPPLHMSSEEQDELIRSRSMRSREPVNYRIPDRDDPFDYVMGKSLKDDYPDVEREEDELTMEAEEDAHSSYMTTRDEEKEESDLLNQSDFDFVVNDGLDPTQDTDYHDNLDVSANIQEKSQEDDTRSTITLSQNKNVQVILSSPTAQSASSNCQKLTGVEHIDLLEDDLEKDAILDDSMSFSFGHQHVPMSHSDLELIDSEKENGGYEEDNNNNDVEYLSDSDLERFDEERENRTQVADIQELDNDLKIITERKLTGDNNHRSPSWSPIIKMEKSSVCQKGEEDDFDDDFSLSDIVSKSNLPSKTNAPTYPWSDEVLYRLHEVFKLPGFRPNQQEAVNATLQGKDVFVLMPTGGGKSLCYQLPAVVKSGKTHGTTIVISPLISLMQDQVEHLLNKNIKASMFSSRGTAEQRRQTFNLFINGLLDLVYISPEMISASEQCKRAISRLYADGKLARIVVDEAHCVSNWGHDFRPDYKELKFFKREYPDIPMIALTATASEQVRMDIIHNLELKEPVFLKQSFNRTNLYYEVNKKTKNTIFEICDAVKSRFKNQTGIIYCHSKKSCEQTSAQMQRNGIKCAYYHAGMEPDERLSVQKAWQADEIQVICATVAFGMGIDKPDVRFVYHFTVPRTLEGYYQETGRAGRDGKYSYCITYFSFRDIRTMQTMIQKDKNLDRENKEKHLNKLQQVMAYCDNVTDCRRKLVLSYFNEDFDSKSCHKNCDNCRNSANVINEERDVTEPAKKIVKLVESIQNERVTIIYCQDIFKGSRSSKIVQANHDTLEEHGLGKSMQKSEIERIFFHLITIRVLQEYSIMNNSGFASSYVKVGPNAKKLLTGKMEIKMQFTISAPNSRPSTSSSFQPNEDNTPVIAQKSTTIGGSVAANPPRFISAKEHLRSYTYGGSTMGASHPISLKNTNDLRSTQELNNLRMTYERLRELSLNLGNRMVPPVGNFMPDCILKKMAAILPMNDLAFATLGTVEDKYRRRFKYFKATIADLSKKRSSADHEKYDTILNEESANGASASDSGIVQSTGTRSKFFDANPNEARENEQIINQIRQSQLPKNATSSKSGTRAICKPVKKSTNGRRGFRNYRGHYRGRK</sequence>
<reference evidence="15" key="2">
    <citation type="submission" date="2020-01" db="EMBL/GenBank/DDBJ databases">
        <title>Population-level Yeast Reference Genomes.</title>
        <authorList>
            <person name="Yue J.-X."/>
        </authorList>
    </citation>
    <scope>NUCLEOTIDE SEQUENCE</scope>
    <source>
        <strain evidence="15">CBS432</strain>
    </source>
</reference>
<dbReference type="GO" id="GO:0031422">
    <property type="term" value="C:RecQ family helicase-topoisomerase III complex"/>
    <property type="evidence" value="ECO:0007669"/>
    <property type="project" value="UniProtKB-ARBA"/>
</dbReference>
<dbReference type="InterPro" id="IPR044876">
    <property type="entry name" value="HRDC_dom_sf"/>
</dbReference>
<dbReference type="GO" id="GO:0043138">
    <property type="term" value="F:3'-5' DNA helicase activity"/>
    <property type="evidence" value="ECO:0007669"/>
    <property type="project" value="UniProtKB-EC"/>
</dbReference>
<feature type="compositionally biased region" description="Basic and acidic residues" evidence="12">
    <location>
        <begin position="363"/>
        <end position="386"/>
    </location>
</feature>
<evidence type="ECO:0000256" key="2">
    <source>
        <dbReference type="ARBA" id="ARBA00005446"/>
    </source>
</evidence>
<feature type="region of interest" description="Disordered" evidence="12">
    <location>
        <begin position="1405"/>
        <end position="1447"/>
    </location>
</feature>
<gene>
    <name evidence="15" type="primary">SGS1</name>
    <name evidence="15" type="ORF">SPAR_M03050</name>
</gene>
<feature type="compositionally biased region" description="Basic residues" evidence="12">
    <location>
        <begin position="1425"/>
        <end position="1447"/>
    </location>
</feature>
<dbReference type="OrthoDB" id="10261556at2759"/>
<dbReference type="Pfam" id="PF11408">
    <property type="entry name" value="Helicase_Sgs1"/>
    <property type="match status" value="1"/>
</dbReference>
<evidence type="ECO:0000256" key="1">
    <source>
        <dbReference type="ARBA" id="ARBA00004123"/>
    </source>
</evidence>
<dbReference type="GO" id="GO:0003677">
    <property type="term" value="F:DNA binding"/>
    <property type="evidence" value="ECO:0007669"/>
    <property type="project" value="UniProtKB-KW"/>
</dbReference>
<feature type="region of interest" description="Disordered" evidence="12">
    <location>
        <begin position="37"/>
        <end position="58"/>
    </location>
</feature>
<dbReference type="SUPFAM" id="SSF47819">
    <property type="entry name" value="HRDC-like"/>
    <property type="match status" value="1"/>
</dbReference>
<evidence type="ECO:0000256" key="6">
    <source>
        <dbReference type="ARBA" id="ARBA00022840"/>
    </source>
</evidence>
<dbReference type="VEuPathDB" id="FungiDB:SPAR_M03050"/>
<evidence type="ECO:0000256" key="8">
    <source>
        <dbReference type="ARBA" id="ARBA00023235"/>
    </source>
</evidence>
<feature type="compositionally biased region" description="Polar residues" evidence="12">
    <location>
        <begin position="257"/>
        <end position="270"/>
    </location>
</feature>
<dbReference type="NCBIfam" id="TIGR00614">
    <property type="entry name" value="recQ_fam"/>
    <property type="match status" value="1"/>
</dbReference>
<keyword evidence="6" id="KW-0067">ATP-binding</keyword>
<dbReference type="SMART" id="SM00490">
    <property type="entry name" value="HELICc"/>
    <property type="match status" value="1"/>
</dbReference>
<dbReference type="PANTHER" id="PTHR13710">
    <property type="entry name" value="DNA HELICASE RECQ FAMILY MEMBER"/>
    <property type="match status" value="1"/>
</dbReference>
<dbReference type="GO" id="GO:0000729">
    <property type="term" value="P:DNA double-strand break processing"/>
    <property type="evidence" value="ECO:0007669"/>
    <property type="project" value="UniProtKB-ARBA"/>
</dbReference>
<dbReference type="Gene3D" id="3.40.50.300">
    <property type="entry name" value="P-loop containing nucleotide triphosphate hydrolases"/>
    <property type="match status" value="2"/>
</dbReference>
<dbReference type="SUPFAM" id="SSF52540">
    <property type="entry name" value="P-loop containing nucleoside triphosphate hydrolases"/>
    <property type="match status" value="2"/>
</dbReference>
<dbReference type="InterPro" id="IPR014001">
    <property type="entry name" value="Helicase_ATP-bd"/>
</dbReference>
<evidence type="ECO:0000256" key="9">
    <source>
        <dbReference type="ARBA" id="ARBA00023242"/>
    </source>
</evidence>
<dbReference type="InterPro" id="IPR022758">
    <property type="entry name" value="Helicase_Sgs1"/>
</dbReference>
<dbReference type="Pfam" id="PF00271">
    <property type="entry name" value="Helicase_C"/>
    <property type="match status" value="1"/>
</dbReference>
<keyword evidence="8" id="KW-0413">Isomerase</keyword>
<keyword evidence="4" id="KW-0378">Hydrolase</keyword>
<dbReference type="SMART" id="SM00956">
    <property type="entry name" value="RQC"/>
    <property type="match status" value="1"/>
</dbReference>
<dbReference type="InterPro" id="IPR036388">
    <property type="entry name" value="WH-like_DNA-bd_sf"/>
</dbReference>
<evidence type="ECO:0000256" key="12">
    <source>
        <dbReference type="SAM" id="MobiDB-lite"/>
    </source>
</evidence>
<reference evidence="15" key="1">
    <citation type="journal article" date="2017" name="Nat. Genet.">
        <title>Contrasting evolutionary genome dynamics between domesticated and wild yeasts.</title>
        <authorList>
            <person name="Yue J.X."/>
            <person name="Li J."/>
            <person name="Aigrain L."/>
            <person name="Hallin J."/>
            <person name="Persson K."/>
            <person name="Oliver K."/>
            <person name="Bergstrom A."/>
            <person name="Coupland P."/>
            <person name="Warringer J."/>
            <person name="Lagomarsino M.C."/>
            <person name="Fischer G."/>
            <person name="Durbin R."/>
            <person name="Liti G."/>
        </authorList>
    </citation>
    <scope>NUCLEOTIDE SEQUENCE</scope>
    <source>
        <strain evidence="15">CBS432</strain>
    </source>
</reference>
<keyword evidence="5 15" id="KW-0347">Helicase</keyword>
<keyword evidence="3" id="KW-0547">Nucleotide-binding</keyword>
<dbReference type="InterPro" id="IPR027417">
    <property type="entry name" value="P-loop_NTPase"/>
</dbReference>
<dbReference type="Pfam" id="PF00270">
    <property type="entry name" value="DEAD"/>
    <property type="match status" value="1"/>
</dbReference>
<dbReference type="SMART" id="SM00341">
    <property type="entry name" value="HRDC"/>
    <property type="match status" value="1"/>
</dbReference>
<dbReference type="PANTHER" id="PTHR13710:SF153">
    <property type="entry name" value="RECQ-LIKE DNA HELICASE BLM"/>
    <property type="match status" value="1"/>
</dbReference>
<feature type="domain" description="Helicase ATP-binding" evidence="13">
    <location>
        <begin position="687"/>
        <end position="864"/>
    </location>
</feature>
<evidence type="ECO:0000256" key="5">
    <source>
        <dbReference type="ARBA" id="ARBA00022806"/>
    </source>
</evidence>
<dbReference type="Gene3D" id="1.10.10.10">
    <property type="entry name" value="Winged helix-like DNA-binding domain superfamily/Winged helix DNA-binding domain"/>
    <property type="match status" value="1"/>
</dbReference>
<keyword evidence="7" id="KW-0238">DNA-binding</keyword>
<dbReference type="PROSITE" id="PS00690">
    <property type="entry name" value="DEAH_ATP_HELICASE"/>
    <property type="match status" value="1"/>
</dbReference>
<dbReference type="FunFam" id="3.40.50.300:FF:000296">
    <property type="entry name" value="ATP-dependent DNA helicase RecQ"/>
    <property type="match status" value="1"/>
</dbReference>
<proteinExistence type="inferred from homology"/>
<dbReference type="Gene3D" id="1.10.150.80">
    <property type="entry name" value="HRDC domain"/>
    <property type="match status" value="1"/>
</dbReference>
<comment type="similarity">
    <text evidence="2">Belongs to the helicase family. RecQ subfamily.</text>
</comment>
<evidence type="ECO:0000256" key="3">
    <source>
        <dbReference type="ARBA" id="ARBA00022741"/>
    </source>
</evidence>
<dbReference type="GO" id="GO:0016787">
    <property type="term" value="F:hydrolase activity"/>
    <property type="evidence" value="ECO:0007669"/>
    <property type="project" value="UniProtKB-KW"/>
</dbReference>
<dbReference type="GO" id="GO:0005524">
    <property type="term" value="F:ATP binding"/>
    <property type="evidence" value="ECO:0007669"/>
    <property type="project" value="UniProtKB-KW"/>
</dbReference>
<accession>A0A8B8UXK4</accession>
<dbReference type="PROSITE" id="PS51192">
    <property type="entry name" value="HELICASE_ATP_BIND_1"/>
    <property type="match status" value="1"/>
</dbReference>
<dbReference type="InterPro" id="IPR032284">
    <property type="entry name" value="RecQ_Zn-bd"/>
</dbReference>
<dbReference type="InterPro" id="IPR004589">
    <property type="entry name" value="DNA_helicase_ATP-dep_RecQ"/>
</dbReference>
<evidence type="ECO:0000259" key="13">
    <source>
        <dbReference type="PROSITE" id="PS51192"/>
    </source>
</evidence>
<dbReference type="InterPro" id="IPR018982">
    <property type="entry name" value="RQC_domain"/>
</dbReference>
<evidence type="ECO:0000259" key="14">
    <source>
        <dbReference type="PROSITE" id="PS51194"/>
    </source>
</evidence>
<evidence type="ECO:0000256" key="4">
    <source>
        <dbReference type="ARBA" id="ARBA00022801"/>
    </source>
</evidence>
<dbReference type="InterPro" id="IPR011545">
    <property type="entry name" value="DEAD/DEAH_box_helicase_dom"/>
</dbReference>
<dbReference type="GO" id="GO:0005737">
    <property type="term" value="C:cytoplasm"/>
    <property type="evidence" value="ECO:0007669"/>
    <property type="project" value="TreeGrafter"/>
</dbReference>
<dbReference type="KEGG" id="spao:SPAR_M03050"/>
<dbReference type="Pfam" id="PF16124">
    <property type="entry name" value="RecQ_Zn_bind"/>
    <property type="match status" value="1"/>
</dbReference>